<feature type="region of interest" description="Disordered" evidence="1">
    <location>
        <begin position="506"/>
        <end position="542"/>
    </location>
</feature>
<feature type="compositionally biased region" description="Basic residues" evidence="1">
    <location>
        <begin position="523"/>
        <end position="533"/>
    </location>
</feature>
<evidence type="ECO:0000313" key="3">
    <source>
        <dbReference type="Proteomes" id="UP000758155"/>
    </source>
</evidence>
<dbReference type="AlphaFoldDB" id="A0A9P5C5L1"/>
<protein>
    <submittedName>
        <fullName evidence="2">Uncharacterized protein</fullName>
    </submittedName>
</protein>
<name>A0A9P5C5L1_9PLEO</name>
<evidence type="ECO:0000313" key="2">
    <source>
        <dbReference type="EMBL" id="KAF3045433.1"/>
    </source>
</evidence>
<dbReference type="Proteomes" id="UP000758155">
    <property type="component" value="Unassembled WGS sequence"/>
</dbReference>
<gene>
    <name evidence="2" type="ORF">E8E12_003451</name>
</gene>
<keyword evidence="3" id="KW-1185">Reference proteome</keyword>
<feature type="region of interest" description="Disordered" evidence="1">
    <location>
        <begin position="420"/>
        <end position="447"/>
    </location>
</feature>
<dbReference type="OrthoDB" id="3779124at2759"/>
<evidence type="ECO:0000256" key="1">
    <source>
        <dbReference type="SAM" id="MobiDB-lite"/>
    </source>
</evidence>
<feature type="compositionally biased region" description="Polar residues" evidence="1">
    <location>
        <begin position="437"/>
        <end position="446"/>
    </location>
</feature>
<organism evidence="2 3">
    <name type="scientific">Didymella heteroderae</name>
    <dbReference type="NCBI Taxonomy" id="1769908"/>
    <lineage>
        <taxon>Eukaryota</taxon>
        <taxon>Fungi</taxon>
        <taxon>Dikarya</taxon>
        <taxon>Ascomycota</taxon>
        <taxon>Pezizomycotina</taxon>
        <taxon>Dothideomycetes</taxon>
        <taxon>Pleosporomycetidae</taxon>
        <taxon>Pleosporales</taxon>
        <taxon>Pleosporineae</taxon>
        <taxon>Didymellaceae</taxon>
        <taxon>Didymella</taxon>
    </lineage>
</organism>
<dbReference type="EMBL" id="SWKV01000006">
    <property type="protein sequence ID" value="KAF3045433.1"/>
    <property type="molecule type" value="Genomic_DNA"/>
</dbReference>
<feature type="compositionally biased region" description="Polar residues" evidence="1">
    <location>
        <begin position="40"/>
        <end position="52"/>
    </location>
</feature>
<proteinExistence type="predicted"/>
<accession>A0A9P5C5L1</accession>
<feature type="region of interest" description="Disordered" evidence="1">
    <location>
        <begin position="35"/>
        <end position="60"/>
    </location>
</feature>
<sequence>MDITVSQVRRIVGQSLQKLWLSIDPEMTARQQYRPLTHTPELSLSDTENSFSSDEEMPDREETDQLLRQAHHYVITEGGEDSPSTYMERIQRINEDLVQEISAHGYNCDHKLFRRVEQKIGHVLREFEDAVVANSSLYDYSDSPEYYAAAAEEGLYRMDSSPVMPEAPSARRTAKIGGKDDVERTYLYGSPGNPPESWYKKAPVSLPFPETIRMADWESLRIHWDLATTGNMEKTVPVTGNAVSFDDPRLKHHNNLHQYESGSRFKLPTPSSADMKKVKEFGSASELRGAMKALNEGDDSKRAGEDGDYKYAPRVSLERVDMGQQNSPAVDIVDQVRSAVNTTPIKLRSLSNDSNKTGSARPATRAFLNDMQCFSPQSKPTAKTSAMRRVRAKMEDSLRSEENLSSAPATWETKEATHVAFPKKTRARPRKDAKSPAATSAYQVTATGKRKRLSADAIEGQTEDDFEYEAVLSQRRKLARESVRPCTPTLPVGNVDLNTPTSLPALTPGSSVMSTPPAVKARAAGKKQRKIRTKRDFEQRVSPEKYDEIMAGRRTIAAAAESIVRGSTRSGKVRRL</sequence>
<comment type="caution">
    <text evidence="2">The sequence shown here is derived from an EMBL/GenBank/DDBJ whole genome shotgun (WGS) entry which is preliminary data.</text>
</comment>
<feature type="compositionally biased region" description="Basic residues" evidence="1">
    <location>
        <begin position="421"/>
        <end position="431"/>
    </location>
</feature>
<reference evidence="2" key="1">
    <citation type="submission" date="2019-04" db="EMBL/GenBank/DDBJ databases">
        <title>Sequencing of skin fungus with MAO and IRED activity.</title>
        <authorList>
            <person name="Marsaioli A.J."/>
            <person name="Bonatto J.M.C."/>
            <person name="Reis Junior O."/>
        </authorList>
    </citation>
    <scope>NUCLEOTIDE SEQUENCE</scope>
    <source>
        <strain evidence="2">28M1</strain>
    </source>
</reference>